<dbReference type="InterPro" id="IPR015793">
    <property type="entry name" value="Pyrv_Knase_brl"/>
</dbReference>
<dbReference type="FunFam" id="2.40.33.10:FF:000001">
    <property type="entry name" value="Pyruvate kinase"/>
    <property type="match status" value="1"/>
</dbReference>
<gene>
    <name evidence="16" type="ORF">SE17_31335</name>
</gene>
<keyword evidence="12 16" id="KW-0670">Pyruvate</keyword>
<dbReference type="EC" id="2.7.1.40" evidence="4 13"/>
<evidence type="ECO:0000256" key="11">
    <source>
        <dbReference type="ARBA" id="ARBA00023152"/>
    </source>
</evidence>
<dbReference type="Proteomes" id="UP000050509">
    <property type="component" value="Unassembled WGS sequence"/>
</dbReference>
<dbReference type="InterPro" id="IPR011037">
    <property type="entry name" value="Pyrv_Knase-like_insert_dom_sf"/>
</dbReference>
<name>A0A0P9FAR2_9CHLR</name>
<organism evidence="16 17">
    <name type="scientific">Kouleothrix aurantiaca</name>
    <dbReference type="NCBI Taxonomy" id="186479"/>
    <lineage>
        <taxon>Bacteria</taxon>
        <taxon>Bacillati</taxon>
        <taxon>Chloroflexota</taxon>
        <taxon>Chloroflexia</taxon>
        <taxon>Chloroflexales</taxon>
        <taxon>Roseiflexineae</taxon>
        <taxon>Roseiflexaceae</taxon>
        <taxon>Kouleothrix</taxon>
    </lineage>
</organism>
<keyword evidence="8 14" id="KW-0418">Kinase</keyword>
<dbReference type="PANTHER" id="PTHR11817">
    <property type="entry name" value="PYRUVATE KINASE"/>
    <property type="match status" value="1"/>
</dbReference>
<evidence type="ECO:0000256" key="1">
    <source>
        <dbReference type="ARBA" id="ARBA00001958"/>
    </source>
</evidence>
<evidence type="ECO:0000256" key="12">
    <source>
        <dbReference type="ARBA" id="ARBA00023317"/>
    </source>
</evidence>
<dbReference type="GO" id="GO:0016301">
    <property type="term" value="F:kinase activity"/>
    <property type="evidence" value="ECO:0007669"/>
    <property type="project" value="UniProtKB-KW"/>
</dbReference>
<proteinExistence type="inferred from homology"/>
<evidence type="ECO:0000256" key="13">
    <source>
        <dbReference type="NCBIfam" id="TIGR01064"/>
    </source>
</evidence>
<dbReference type="Gene3D" id="3.20.20.60">
    <property type="entry name" value="Phosphoenolpyruvate-binding domains"/>
    <property type="match status" value="1"/>
</dbReference>
<evidence type="ECO:0000313" key="17">
    <source>
        <dbReference type="Proteomes" id="UP000050509"/>
    </source>
</evidence>
<evidence type="ECO:0000256" key="5">
    <source>
        <dbReference type="ARBA" id="ARBA00022679"/>
    </source>
</evidence>
<evidence type="ECO:0000256" key="2">
    <source>
        <dbReference type="ARBA" id="ARBA00004997"/>
    </source>
</evidence>
<evidence type="ECO:0000256" key="10">
    <source>
        <dbReference type="ARBA" id="ARBA00022842"/>
    </source>
</evidence>
<dbReference type="SUPFAM" id="SSF50800">
    <property type="entry name" value="PK beta-barrel domain-like"/>
    <property type="match status" value="1"/>
</dbReference>
<dbReference type="EMBL" id="LJCR01001828">
    <property type="protein sequence ID" value="KPV49663.1"/>
    <property type="molecule type" value="Genomic_DNA"/>
</dbReference>
<evidence type="ECO:0000256" key="14">
    <source>
        <dbReference type="RuleBase" id="RU000504"/>
    </source>
</evidence>
<comment type="cofactor">
    <cofactor evidence="1">
        <name>K(+)</name>
        <dbReference type="ChEBI" id="CHEBI:29103"/>
    </cofactor>
</comment>
<evidence type="ECO:0000256" key="9">
    <source>
        <dbReference type="ARBA" id="ARBA00022840"/>
    </source>
</evidence>
<dbReference type="SUPFAM" id="SSF51621">
    <property type="entry name" value="Phosphoenolpyruvate/pyruvate domain"/>
    <property type="match status" value="1"/>
</dbReference>
<evidence type="ECO:0000256" key="4">
    <source>
        <dbReference type="ARBA" id="ARBA00012142"/>
    </source>
</evidence>
<feature type="non-terminal residue" evidence="16">
    <location>
        <position position="262"/>
    </location>
</feature>
<reference evidence="16 17" key="1">
    <citation type="submission" date="2015-09" db="EMBL/GenBank/DDBJ databases">
        <title>Draft genome sequence of Kouleothrix aurantiaca JCM 19913.</title>
        <authorList>
            <person name="Hemp J."/>
        </authorList>
    </citation>
    <scope>NUCLEOTIDE SEQUENCE [LARGE SCALE GENOMIC DNA]</scope>
    <source>
        <strain evidence="16 17">COM-B</strain>
    </source>
</reference>
<evidence type="ECO:0000313" key="16">
    <source>
        <dbReference type="EMBL" id="KPV49663.1"/>
    </source>
</evidence>
<dbReference type="InterPro" id="IPR001697">
    <property type="entry name" value="Pyr_Knase"/>
</dbReference>
<dbReference type="AlphaFoldDB" id="A0A0P9FAR2"/>
<dbReference type="InterPro" id="IPR040442">
    <property type="entry name" value="Pyrv_kinase-like_dom_sf"/>
</dbReference>
<dbReference type="GO" id="GO:0030955">
    <property type="term" value="F:potassium ion binding"/>
    <property type="evidence" value="ECO:0007669"/>
    <property type="project" value="UniProtKB-UniRule"/>
</dbReference>
<evidence type="ECO:0000259" key="15">
    <source>
        <dbReference type="Pfam" id="PF00224"/>
    </source>
</evidence>
<feature type="domain" description="Pyruvate kinase barrel" evidence="15">
    <location>
        <begin position="1"/>
        <end position="262"/>
    </location>
</feature>
<accession>A0A0P9FAR2</accession>
<comment type="catalytic activity">
    <reaction evidence="14">
        <text>pyruvate + ATP = phosphoenolpyruvate + ADP + H(+)</text>
        <dbReference type="Rhea" id="RHEA:18157"/>
        <dbReference type="ChEBI" id="CHEBI:15361"/>
        <dbReference type="ChEBI" id="CHEBI:15378"/>
        <dbReference type="ChEBI" id="CHEBI:30616"/>
        <dbReference type="ChEBI" id="CHEBI:58702"/>
        <dbReference type="ChEBI" id="CHEBI:456216"/>
        <dbReference type="EC" id="2.7.1.40"/>
    </reaction>
</comment>
<evidence type="ECO:0000256" key="8">
    <source>
        <dbReference type="ARBA" id="ARBA00022777"/>
    </source>
</evidence>
<dbReference type="Gene3D" id="2.40.33.10">
    <property type="entry name" value="PK beta-barrel domain-like"/>
    <property type="match status" value="1"/>
</dbReference>
<evidence type="ECO:0000256" key="7">
    <source>
        <dbReference type="ARBA" id="ARBA00022741"/>
    </source>
</evidence>
<keyword evidence="10 14" id="KW-0460">Magnesium</keyword>
<dbReference type="NCBIfam" id="TIGR01064">
    <property type="entry name" value="pyruv_kin"/>
    <property type="match status" value="1"/>
</dbReference>
<keyword evidence="6" id="KW-0479">Metal-binding</keyword>
<comment type="similarity">
    <text evidence="3 14">Belongs to the pyruvate kinase family.</text>
</comment>
<evidence type="ECO:0000256" key="6">
    <source>
        <dbReference type="ARBA" id="ARBA00022723"/>
    </source>
</evidence>
<dbReference type="GO" id="GO:0004743">
    <property type="term" value="F:pyruvate kinase activity"/>
    <property type="evidence" value="ECO:0007669"/>
    <property type="project" value="UniProtKB-UniRule"/>
</dbReference>
<dbReference type="GO" id="GO:0000287">
    <property type="term" value="F:magnesium ion binding"/>
    <property type="evidence" value="ECO:0007669"/>
    <property type="project" value="UniProtKB-UniRule"/>
</dbReference>
<dbReference type="InterPro" id="IPR015813">
    <property type="entry name" value="Pyrv/PenolPyrv_kinase-like_dom"/>
</dbReference>
<keyword evidence="17" id="KW-1185">Reference proteome</keyword>
<keyword evidence="11 14" id="KW-0324">Glycolysis</keyword>
<sequence length="262" mass="28084">MRRTKIVATIGPSSGTPDMIAKLIAAGMDVARLNFSHGSHADHAQRIRMLREASRQADRPLAILQDLQGPKIRTGKLVGGGPVLLHAGDRFDITVHEEQGNAARVSTTYTALPHDVRAGDRILLSDGLIELRVLEATDDEVHTTVVFGGELRENQGINLPGVNVSAPALTEKDIADLEFGLAQHVDYVAISFVRRAADLQDVKARIKAAGKATPVIAKIEKPEALEDLAAILEIADGIMVARGDLGVEMAAEQVPVVQKQLI</sequence>
<comment type="caution">
    <text evidence="16">The sequence shown here is derived from an EMBL/GenBank/DDBJ whole genome shotgun (WGS) entry which is preliminary data.</text>
</comment>
<keyword evidence="5 14" id="KW-0808">Transferase</keyword>
<keyword evidence="9" id="KW-0067">ATP-binding</keyword>
<comment type="pathway">
    <text evidence="2 14">Carbohydrate degradation; glycolysis; pyruvate from D-glyceraldehyde 3-phosphate: step 5/5.</text>
</comment>
<dbReference type="UniPathway" id="UPA00109">
    <property type="reaction ID" value="UER00188"/>
</dbReference>
<evidence type="ECO:0000256" key="3">
    <source>
        <dbReference type="ARBA" id="ARBA00008663"/>
    </source>
</evidence>
<dbReference type="InterPro" id="IPR015806">
    <property type="entry name" value="Pyrv_Knase_insert_dom_sf"/>
</dbReference>
<dbReference type="GO" id="GO:0005524">
    <property type="term" value="F:ATP binding"/>
    <property type="evidence" value="ECO:0007669"/>
    <property type="project" value="UniProtKB-KW"/>
</dbReference>
<dbReference type="Pfam" id="PF00224">
    <property type="entry name" value="PK"/>
    <property type="match status" value="1"/>
</dbReference>
<dbReference type="PRINTS" id="PR01050">
    <property type="entry name" value="PYRUVTKNASE"/>
</dbReference>
<protein>
    <recommendedName>
        <fullName evidence="4 13">Pyruvate kinase</fullName>
        <ecNumber evidence="4 13">2.7.1.40</ecNumber>
    </recommendedName>
</protein>
<keyword evidence="7" id="KW-0547">Nucleotide-binding</keyword>